<evidence type="ECO:0000313" key="3">
    <source>
        <dbReference type="Proteomes" id="UP001595711"/>
    </source>
</evidence>
<keyword evidence="1" id="KW-0472">Membrane</keyword>
<dbReference type="PANTHER" id="PTHR41795">
    <property type="entry name" value="EXOPOLYSACCHARIDE SYNTHESIS PROTEIN"/>
    <property type="match status" value="1"/>
</dbReference>
<protein>
    <submittedName>
        <fullName evidence="2">Exopolysaccharide biosynthesis protein</fullName>
    </submittedName>
</protein>
<proteinExistence type="predicted"/>
<feature type="transmembrane region" description="Helical" evidence="1">
    <location>
        <begin position="40"/>
        <end position="58"/>
    </location>
</feature>
<dbReference type="PIRSF" id="PIRSF033239">
    <property type="entry name" value="ExoD"/>
    <property type="match status" value="1"/>
</dbReference>
<feature type="transmembrane region" description="Helical" evidence="1">
    <location>
        <begin position="173"/>
        <end position="197"/>
    </location>
</feature>
<dbReference type="PANTHER" id="PTHR41795:SF1">
    <property type="entry name" value="EXOPOLYSACCHARIDE SYNTHESIS PROTEIN"/>
    <property type="match status" value="1"/>
</dbReference>
<accession>A0ABV7VFI6</accession>
<keyword evidence="3" id="KW-1185">Reference proteome</keyword>
<keyword evidence="1" id="KW-1133">Transmembrane helix</keyword>
<organism evidence="2 3">
    <name type="scientific">Ferrovibrio xuzhouensis</name>
    <dbReference type="NCBI Taxonomy" id="1576914"/>
    <lineage>
        <taxon>Bacteria</taxon>
        <taxon>Pseudomonadati</taxon>
        <taxon>Pseudomonadota</taxon>
        <taxon>Alphaproteobacteria</taxon>
        <taxon>Rhodospirillales</taxon>
        <taxon>Rhodospirillaceae</taxon>
        <taxon>Ferrovibrio</taxon>
    </lineage>
</organism>
<feature type="transmembrane region" description="Helical" evidence="1">
    <location>
        <begin position="133"/>
        <end position="161"/>
    </location>
</feature>
<dbReference type="InterPro" id="IPR010331">
    <property type="entry name" value="ExoD"/>
</dbReference>
<gene>
    <name evidence="2" type="ORF">ACFOOQ_10145</name>
</gene>
<dbReference type="EMBL" id="JBHRYJ010000002">
    <property type="protein sequence ID" value="MFC3675904.1"/>
    <property type="molecule type" value="Genomic_DNA"/>
</dbReference>
<name>A0ABV7VFI6_9PROT</name>
<dbReference type="RefSeq" id="WP_379725510.1">
    <property type="nucleotide sequence ID" value="NZ_JBHRYJ010000002.1"/>
</dbReference>
<sequence length="206" mass="22642">MGSSTYAPRRIAEIVAGICDGDPDDRITLHELLDLFEVRAFGFLVLVFALPNGIPAPIAPGLSAILGAPLLLLSGQMVLGFDHPWFPKSWLRRSFRRADVARMLRPAIPRLQKVEKYLKPRLERIAGWRARRLIGAIVLWNAILLSLPIPFGNLIPAWAIILAALGQIERDGMLVLSSLVVSVLATGWVGLLVFGGLEIIRKLLGM</sequence>
<dbReference type="Proteomes" id="UP001595711">
    <property type="component" value="Unassembled WGS sequence"/>
</dbReference>
<feature type="transmembrane region" description="Helical" evidence="1">
    <location>
        <begin position="64"/>
        <end position="86"/>
    </location>
</feature>
<dbReference type="Pfam" id="PF06055">
    <property type="entry name" value="ExoD"/>
    <property type="match status" value="1"/>
</dbReference>
<evidence type="ECO:0000313" key="2">
    <source>
        <dbReference type="EMBL" id="MFC3675904.1"/>
    </source>
</evidence>
<keyword evidence="1" id="KW-0812">Transmembrane</keyword>
<reference evidence="3" key="1">
    <citation type="journal article" date="2019" name="Int. J. Syst. Evol. Microbiol.">
        <title>The Global Catalogue of Microorganisms (GCM) 10K type strain sequencing project: providing services to taxonomists for standard genome sequencing and annotation.</title>
        <authorList>
            <consortium name="The Broad Institute Genomics Platform"/>
            <consortium name="The Broad Institute Genome Sequencing Center for Infectious Disease"/>
            <person name="Wu L."/>
            <person name="Ma J."/>
        </authorList>
    </citation>
    <scope>NUCLEOTIDE SEQUENCE [LARGE SCALE GENOMIC DNA]</scope>
    <source>
        <strain evidence="3">KCTC 42182</strain>
    </source>
</reference>
<comment type="caution">
    <text evidence="2">The sequence shown here is derived from an EMBL/GenBank/DDBJ whole genome shotgun (WGS) entry which is preliminary data.</text>
</comment>
<evidence type="ECO:0000256" key="1">
    <source>
        <dbReference type="SAM" id="Phobius"/>
    </source>
</evidence>